<dbReference type="AlphaFoldDB" id="A0A9X4BH24"/>
<comment type="similarity">
    <text evidence="1 2">Belongs to the UPF0178 family.</text>
</comment>
<dbReference type="RefSeq" id="WP_263543775.1">
    <property type="nucleotide sequence ID" value="NZ_JAOVZO020000008.1"/>
</dbReference>
<evidence type="ECO:0000256" key="2">
    <source>
        <dbReference type="HAMAP-Rule" id="MF_00489"/>
    </source>
</evidence>
<dbReference type="Pfam" id="PF02639">
    <property type="entry name" value="DUF188"/>
    <property type="match status" value="1"/>
</dbReference>
<dbReference type="PANTHER" id="PTHR35146">
    <property type="entry name" value="UPF0178 PROTEIN YAII"/>
    <property type="match status" value="1"/>
</dbReference>
<dbReference type="PANTHER" id="PTHR35146:SF1">
    <property type="entry name" value="UPF0178 PROTEIN YAII"/>
    <property type="match status" value="1"/>
</dbReference>
<organism evidence="3 4">
    <name type="scientific">Tahibacter soli</name>
    <dbReference type="NCBI Taxonomy" id="2983605"/>
    <lineage>
        <taxon>Bacteria</taxon>
        <taxon>Pseudomonadati</taxon>
        <taxon>Pseudomonadota</taxon>
        <taxon>Gammaproteobacteria</taxon>
        <taxon>Lysobacterales</taxon>
        <taxon>Rhodanobacteraceae</taxon>
        <taxon>Tahibacter</taxon>
    </lineage>
</organism>
<evidence type="ECO:0000313" key="3">
    <source>
        <dbReference type="EMBL" id="MDC8012281.1"/>
    </source>
</evidence>
<protein>
    <recommendedName>
        <fullName evidence="2">UPF0178 protein OD750_006935</fullName>
    </recommendedName>
</protein>
<dbReference type="InterPro" id="IPR003791">
    <property type="entry name" value="UPF0178"/>
</dbReference>
<evidence type="ECO:0000256" key="1">
    <source>
        <dbReference type="ARBA" id="ARBA00008522"/>
    </source>
</evidence>
<accession>A0A9X4BH24</accession>
<keyword evidence="4" id="KW-1185">Reference proteome</keyword>
<comment type="caution">
    <text evidence="3">The sequence shown here is derived from an EMBL/GenBank/DDBJ whole genome shotgun (WGS) entry which is preliminary data.</text>
</comment>
<dbReference type="Proteomes" id="UP001139971">
    <property type="component" value="Unassembled WGS sequence"/>
</dbReference>
<reference evidence="3" key="1">
    <citation type="submission" date="2023-02" db="EMBL/GenBank/DDBJ databases">
        <title>Tahibacter soli sp. nov. isolated from soil.</title>
        <authorList>
            <person name="Baek J.H."/>
            <person name="Lee J.K."/>
            <person name="Choi D.G."/>
            <person name="Jeon C.O."/>
        </authorList>
    </citation>
    <scope>NUCLEOTIDE SEQUENCE</scope>
    <source>
        <strain evidence="3">BL</strain>
    </source>
</reference>
<proteinExistence type="inferred from homology"/>
<evidence type="ECO:0000313" key="4">
    <source>
        <dbReference type="Proteomes" id="UP001139971"/>
    </source>
</evidence>
<dbReference type="EMBL" id="JAOVZO020000008">
    <property type="protein sequence ID" value="MDC8012281.1"/>
    <property type="molecule type" value="Genomic_DNA"/>
</dbReference>
<dbReference type="CDD" id="cd18720">
    <property type="entry name" value="PIN_YqxD-like"/>
    <property type="match status" value="1"/>
</dbReference>
<name>A0A9X4BH24_9GAMM</name>
<sequence length="153" mass="16690">MRLWIDADACPNVIKEIVFRAAERTGVETILVANQYIRTPPSRHIRAMQVPGGFDAADAAIVERVEAGDLVVTADIPLAAQAIAKGAGALNPRGELYTPDTIAQRLSMRNFMDELRGAGVDTGGPAAFHPRDRQAFANQLDRWLSDAQRTSHR</sequence>
<dbReference type="HAMAP" id="MF_00489">
    <property type="entry name" value="UPF0178"/>
    <property type="match status" value="1"/>
</dbReference>
<dbReference type="NCBIfam" id="NF001095">
    <property type="entry name" value="PRK00124.1"/>
    <property type="match status" value="1"/>
</dbReference>
<gene>
    <name evidence="3" type="ORF">OD750_006935</name>
</gene>